<feature type="transmembrane region" description="Helical" evidence="3">
    <location>
        <begin position="53"/>
        <end position="72"/>
    </location>
</feature>
<dbReference type="AlphaFoldDB" id="A0A6P7Y3V1"/>
<dbReference type="PANTHER" id="PTHR43313:SF2">
    <property type="entry name" value="11-BETA-HYDROXYSTEROID DEHYDROGENASE TYPE 2"/>
    <property type="match status" value="1"/>
</dbReference>
<dbReference type="CTD" id="3291"/>
<name>A0A6P7Y3V1_9AMPH</name>
<keyword evidence="3" id="KW-1133">Transmembrane helix</keyword>
<dbReference type="RefSeq" id="XP_030059553.1">
    <property type="nucleotide sequence ID" value="XM_030203693.1"/>
</dbReference>
<keyword evidence="2" id="KW-0443">Lipid metabolism</keyword>
<keyword evidence="4" id="KW-1185">Reference proteome</keyword>
<dbReference type="SUPFAM" id="SSF51735">
    <property type="entry name" value="NAD(P)-binding Rossmann-fold domains"/>
    <property type="match status" value="1"/>
</dbReference>
<dbReference type="Gene3D" id="3.40.50.720">
    <property type="entry name" value="NAD(P)-binding Rossmann-like Domain"/>
    <property type="match status" value="1"/>
</dbReference>
<reference evidence="5" key="1">
    <citation type="submission" date="2025-08" db="UniProtKB">
        <authorList>
            <consortium name="RefSeq"/>
        </authorList>
    </citation>
    <scope>IDENTIFICATION</scope>
</reference>
<feature type="transmembrane region" description="Helical" evidence="3">
    <location>
        <begin position="30"/>
        <end position="47"/>
    </location>
</feature>
<dbReference type="GO" id="GO:0008211">
    <property type="term" value="P:glucocorticoid metabolic process"/>
    <property type="evidence" value="ECO:0007669"/>
    <property type="project" value="TreeGrafter"/>
</dbReference>
<evidence type="ECO:0000256" key="3">
    <source>
        <dbReference type="SAM" id="Phobius"/>
    </source>
</evidence>
<protein>
    <submittedName>
        <fullName evidence="5">Corticosteroid 11-beta-dehydrogenase isozyme 2 isoform X2</fullName>
    </submittedName>
</protein>
<sequence length="344" mass="38538">MEAFSFSCWAYGSVWFFFICLGLQRFSNSAIVLTPALLVYCMLIVLLEWLCHVYLPTALGIFLLSGACWYVLGVISPRKMLPVSGKAVLITGCDSGFGQAVAYKLDSMGFQVVATVLNIDGPGAKELQQMCSNRLKLIQVDLTKPKDIQKALELTKTQIAGRGLWGLVNNAGICVHFGDAELSLMSNYRGCMEVNFFGTLEITKAFLPLLRCSKGRIVTISSPAGPFNDLSRWEHQHEHHLASLPEELLQDYGEEYVSEIKRLFLKIGDMASEDLAPVVECITDALLAAEPKVRYFTGKGLWLIYFIGNHMPFFVSDRFFRGFFLNNKVIPRALHKQQKEVVEE</sequence>
<accession>A0A6P7Y3V1</accession>
<evidence type="ECO:0000256" key="2">
    <source>
        <dbReference type="ARBA" id="ARBA00023098"/>
    </source>
</evidence>
<evidence type="ECO:0000313" key="4">
    <source>
        <dbReference type="Proteomes" id="UP000515156"/>
    </source>
</evidence>
<dbReference type="Pfam" id="PF00106">
    <property type="entry name" value="adh_short"/>
    <property type="match status" value="1"/>
</dbReference>
<dbReference type="InterPro" id="IPR036291">
    <property type="entry name" value="NAD(P)-bd_dom_sf"/>
</dbReference>
<dbReference type="GeneID" id="115470483"/>
<dbReference type="InterPro" id="IPR002347">
    <property type="entry name" value="SDR_fam"/>
</dbReference>
<keyword evidence="3" id="KW-0472">Membrane</keyword>
<comment type="similarity">
    <text evidence="1">Belongs to the short-chain dehydrogenases/reductases (SDR) family.</text>
</comment>
<dbReference type="PRINTS" id="PR00081">
    <property type="entry name" value="GDHRDH"/>
</dbReference>
<dbReference type="PANTHER" id="PTHR43313">
    <property type="entry name" value="SHORT-CHAIN DEHYDROGENASE/REDUCTASE FAMILY 9C"/>
    <property type="match status" value="1"/>
</dbReference>
<feature type="transmembrane region" description="Helical" evidence="3">
    <location>
        <begin position="6"/>
        <end position="23"/>
    </location>
</feature>
<keyword evidence="3" id="KW-0812">Transmembrane</keyword>
<evidence type="ECO:0000313" key="5">
    <source>
        <dbReference type="RefSeq" id="XP_030059553.1"/>
    </source>
</evidence>
<organism evidence="4 5">
    <name type="scientific">Microcaecilia unicolor</name>
    <dbReference type="NCBI Taxonomy" id="1415580"/>
    <lineage>
        <taxon>Eukaryota</taxon>
        <taxon>Metazoa</taxon>
        <taxon>Chordata</taxon>
        <taxon>Craniata</taxon>
        <taxon>Vertebrata</taxon>
        <taxon>Euteleostomi</taxon>
        <taxon>Amphibia</taxon>
        <taxon>Gymnophiona</taxon>
        <taxon>Siphonopidae</taxon>
        <taxon>Microcaecilia</taxon>
    </lineage>
</organism>
<gene>
    <name evidence="5" type="primary">HSD11B2</name>
</gene>
<dbReference type="Proteomes" id="UP000515156">
    <property type="component" value="Chromosome 5"/>
</dbReference>
<evidence type="ECO:0000256" key="1">
    <source>
        <dbReference type="ARBA" id="ARBA00006484"/>
    </source>
</evidence>
<proteinExistence type="inferred from homology"/>
<dbReference type="GO" id="GO:0070523">
    <property type="term" value="F:11-beta-hydroxysteroid dehydrogenase (NAD+) activity"/>
    <property type="evidence" value="ECO:0007669"/>
    <property type="project" value="TreeGrafter"/>
</dbReference>